<dbReference type="InterPro" id="IPR052162">
    <property type="entry name" value="Sensor_kinase/Photoreceptor"/>
</dbReference>
<dbReference type="InterPro" id="IPR013656">
    <property type="entry name" value="PAS_4"/>
</dbReference>
<dbReference type="STRING" id="487685.SAMN04488696_2157"/>
<accession>A0A1I4T379</accession>
<evidence type="ECO:0000259" key="7">
    <source>
        <dbReference type="PROSITE" id="PS50113"/>
    </source>
</evidence>
<keyword evidence="3" id="KW-0597">Phosphoprotein</keyword>
<dbReference type="InterPro" id="IPR003018">
    <property type="entry name" value="GAF"/>
</dbReference>
<keyword evidence="9" id="KW-1185">Reference proteome</keyword>
<dbReference type="Pfam" id="PF08448">
    <property type="entry name" value="PAS_4"/>
    <property type="match status" value="1"/>
</dbReference>
<dbReference type="GO" id="GO:0004673">
    <property type="term" value="F:protein histidine kinase activity"/>
    <property type="evidence" value="ECO:0007669"/>
    <property type="project" value="UniProtKB-EC"/>
</dbReference>
<sequence>MINIRTDQWRSQLRFLKLTLDRMNASSGVMNISDARIPGKNEVHVSTVVAPASIDKKLEAVYNSSPVISFLWKAEGEWPVEYVSGNITQLGYSTDDFLSGKLLYGDIVHPDDLDRIHLEVRKHSEKKNTSYFSLNYRILTKSNEVRWVTERSFIKRDENGNITHFQGIIIDNTELEKTEKELLETGKKYQIIFERSPVGILYFDENGIITHCNKSCSDIIGAPVKKIVGFSVLSSLNDENLKEAIDVVFLGNAGYYEGGYISSISGKRIMVRASFTPVMDDDGSLLGGIGILEDISTNKEDKELLALNEMRLEALLKLYQMQDYPMSEISEYAIQKAAELTNSTTGYLEFLNEDENVLETYHWPVAAEDVLMSSEEPFVHPVKSTGFWGEAIRERKPVIVNTQYDSDSVDDIYPGKKERMVRHITVPVFENEQIVAVASVANKSKDYDESDVRQLTLLMEGMWKLVQYKNTSEVLYEALRMRRMLESIMSSSPAIVFLWKPEQDWPVEFVSENIEQFGYTVADFITGKIIYGDIIHPSDLGRVRNEVERAAREGFSDFSHEYRILTRSGEVRWVDERTMLHYDGAGMVDYMQGIIVDITERKQANNFMRIECDLDNVLGETGGLEETFEKLLDFTLEGKAIDSGIMYVVDELTGEFDAISYRGLSESFVTSLAHFGPNTLLARLFTTGFPVYKYFSEINMMMPAVDLDHEGLQAMAFIPVKFNDNLVAAIILGSHTELEIPANSRNLAETIANQVGIIISRMKKDSGMQKSKNNMNSLLDALDEIVFIMDMEGQVLHINETLVQSLNYTPRDLEMKDFLMLYPDDWEDDVLSTLDEIMAGKLSTCDIPLVSKEGILVPVKSKFTIGDWGGQDVLISISYPIKEPGK</sequence>
<dbReference type="SMART" id="SM00086">
    <property type="entry name" value="PAC"/>
    <property type="match status" value="3"/>
</dbReference>
<protein>
    <recommendedName>
        <fullName evidence="2">histidine kinase</fullName>
        <ecNumber evidence="2">2.7.13.3</ecNumber>
    </recommendedName>
</protein>
<feature type="domain" description="PAS" evidence="6">
    <location>
        <begin position="771"/>
        <end position="825"/>
    </location>
</feature>
<dbReference type="SUPFAM" id="SSF55781">
    <property type="entry name" value="GAF domain-like"/>
    <property type="match status" value="2"/>
</dbReference>
<evidence type="ECO:0000313" key="9">
    <source>
        <dbReference type="Proteomes" id="UP000198535"/>
    </source>
</evidence>
<evidence type="ECO:0000256" key="2">
    <source>
        <dbReference type="ARBA" id="ARBA00012438"/>
    </source>
</evidence>
<dbReference type="CDD" id="cd00130">
    <property type="entry name" value="PAS"/>
    <property type="match status" value="4"/>
</dbReference>
<evidence type="ECO:0000256" key="3">
    <source>
        <dbReference type="ARBA" id="ARBA00022553"/>
    </source>
</evidence>
<dbReference type="PANTHER" id="PTHR43304:SF1">
    <property type="entry name" value="PAC DOMAIN-CONTAINING PROTEIN"/>
    <property type="match status" value="1"/>
</dbReference>
<evidence type="ECO:0000313" key="8">
    <source>
        <dbReference type="EMBL" id="SFM71101.1"/>
    </source>
</evidence>
<dbReference type="SMART" id="SM00091">
    <property type="entry name" value="PAS"/>
    <property type="match status" value="4"/>
</dbReference>
<dbReference type="Gene3D" id="3.30.450.20">
    <property type="entry name" value="PAS domain"/>
    <property type="match status" value="4"/>
</dbReference>
<feature type="domain" description="PAC" evidence="7">
    <location>
        <begin position="132"/>
        <end position="184"/>
    </location>
</feature>
<dbReference type="InterPro" id="IPR000014">
    <property type="entry name" value="PAS"/>
</dbReference>
<dbReference type="NCBIfam" id="TIGR00229">
    <property type="entry name" value="sensory_box"/>
    <property type="match status" value="3"/>
</dbReference>
<dbReference type="EC" id="2.7.13.3" evidence="2"/>
<dbReference type="PROSITE" id="PS50112">
    <property type="entry name" value="PAS"/>
    <property type="match status" value="3"/>
</dbReference>
<dbReference type="InterPro" id="IPR000700">
    <property type="entry name" value="PAS-assoc_C"/>
</dbReference>
<dbReference type="SUPFAM" id="SSF55785">
    <property type="entry name" value="PYP-like sensor domain (PAS domain)"/>
    <property type="match status" value="4"/>
</dbReference>
<dbReference type="Pfam" id="PF13185">
    <property type="entry name" value="GAF_2"/>
    <property type="match status" value="2"/>
</dbReference>
<feature type="domain" description="PAS" evidence="6">
    <location>
        <begin position="481"/>
        <end position="554"/>
    </location>
</feature>
<dbReference type="AlphaFoldDB" id="A0A1I4T379"/>
<dbReference type="Pfam" id="PF08447">
    <property type="entry name" value="PAS_3"/>
    <property type="match status" value="2"/>
</dbReference>
<dbReference type="Proteomes" id="UP000198535">
    <property type="component" value="Unassembled WGS sequence"/>
</dbReference>
<gene>
    <name evidence="8" type="ORF">SAMN04488696_2157</name>
</gene>
<dbReference type="Gene3D" id="3.30.450.40">
    <property type="match status" value="2"/>
</dbReference>
<organism evidence="8 9">
    <name type="scientific">Methanolobus profundi</name>
    <dbReference type="NCBI Taxonomy" id="487685"/>
    <lineage>
        <taxon>Archaea</taxon>
        <taxon>Methanobacteriati</taxon>
        <taxon>Methanobacteriota</taxon>
        <taxon>Stenosarchaea group</taxon>
        <taxon>Methanomicrobia</taxon>
        <taxon>Methanosarcinales</taxon>
        <taxon>Methanosarcinaceae</taxon>
        <taxon>Methanolobus</taxon>
    </lineage>
</organism>
<dbReference type="InterPro" id="IPR001610">
    <property type="entry name" value="PAC"/>
</dbReference>
<dbReference type="InterPro" id="IPR013655">
    <property type="entry name" value="PAS_fold_3"/>
</dbReference>
<dbReference type="InterPro" id="IPR029016">
    <property type="entry name" value="GAF-like_dom_sf"/>
</dbReference>
<comment type="catalytic activity">
    <reaction evidence="1">
        <text>ATP + protein L-histidine = ADP + protein N-phospho-L-histidine.</text>
        <dbReference type="EC" id="2.7.13.3"/>
    </reaction>
</comment>
<name>A0A1I4T379_9EURY</name>
<feature type="domain" description="PAS" evidence="6">
    <location>
        <begin position="185"/>
        <end position="236"/>
    </location>
</feature>
<reference evidence="9" key="1">
    <citation type="submission" date="2016-10" db="EMBL/GenBank/DDBJ databases">
        <authorList>
            <person name="Varghese N."/>
            <person name="Submissions S."/>
        </authorList>
    </citation>
    <scope>NUCLEOTIDE SEQUENCE [LARGE SCALE GENOMIC DNA]</scope>
    <source>
        <strain evidence="9">Mob M</strain>
    </source>
</reference>
<dbReference type="PANTHER" id="PTHR43304">
    <property type="entry name" value="PHYTOCHROME-LIKE PROTEIN CPH1"/>
    <property type="match status" value="1"/>
</dbReference>
<evidence type="ECO:0000256" key="4">
    <source>
        <dbReference type="ARBA" id="ARBA00022679"/>
    </source>
</evidence>
<dbReference type="RefSeq" id="WP_245748008.1">
    <property type="nucleotide sequence ID" value="NZ_FOUJ01000004.1"/>
</dbReference>
<dbReference type="InterPro" id="IPR035965">
    <property type="entry name" value="PAS-like_dom_sf"/>
</dbReference>
<evidence type="ECO:0000256" key="1">
    <source>
        <dbReference type="ARBA" id="ARBA00000085"/>
    </source>
</evidence>
<proteinExistence type="predicted"/>
<evidence type="ECO:0000256" key="5">
    <source>
        <dbReference type="ARBA" id="ARBA00022777"/>
    </source>
</evidence>
<keyword evidence="4" id="KW-0808">Transferase</keyword>
<keyword evidence="5" id="KW-0418">Kinase</keyword>
<feature type="domain" description="PAC" evidence="7">
    <location>
        <begin position="254"/>
        <end position="307"/>
    </location>
</feature>
<evidence type="ECO:0000259" key="6">
    <source>
        <dbReference type="PROSITE" id="PS50112"/>
    </source>
</evidence>
<dbReference type="PROSITE" id="PS50113">
    <property type="entry name" value="PAC"/>
    <property type="match status" value="3"/>
</dbReference>
<feature type="domain" description="PAC" evidence="7">
    <location>
        <begin position="558"/>
        <end position="610"/>
    </location>
</feature>
<dbReference type="EMBL" id="FOUJ01000004">
    <property type="protein sequence ID" value="SFM71101.1"/>
    <property type="molecule type" value="Genomic_DNA"/>
</dbReference>